<evidence type="ECO:0000256" key="1">
    <source>
        <dbReference type="SAM" id="MobiDB-lite"/>
    </source>
</evidence>
<dbReference type="AlphaFoldDB" id="A0A0L6UF42"/>
<protein>
    <submittedName>
        <fullName evidence="2">Uncharacterized protein</fullName>
    </submittedName>
</protein>
<reference evidence="2 3" key="1">
    <citation type="submission" date="2015-08" db="EMBL/GenBank/DDBJ databases">
        <title>Next Generation Sequencing and Analysis of the Genome of Puccinia sorghi L Schw, the Causal Agent of Maize Common Rust.</title>
        <authorList>
            <person name="Rochi L."/>
            <person name="Burguener G."/>
            <person name="Darino M."/>
            <person name="Turjanski A."/>
            <person name="Kreff E."/>
            <person name="Dieguez M.J."/>
            <person name="Sacco F."/>
        </authorList>
    </citation>
    <scope>NUCLEOTIDE SEQUENCE [LARGE SCALE GENOMIC DNA]</scope>
    <source>
        <strain evidence="2 3">RO10H11247</strain>
    </source>
</reference>
<evidence type="ECO:0000313" key="2">
    <source>
        <dbReference type="EMBL" id="KNZ47184.1"/>
    </source>
</evidence>
<sequence>MYKGAEAEDNPPVGETPGGYKNLKGIYGHGWELALSNRWNVLTVDEIKDENQLEKAKWWVDTLNKIGKEFHLLKTLNYIKTSCLSCQKLEKVITEGMQPCTSLTTLQETSIQDQNGEKLAIQKFSKLESLRNSQKINDLLLKNKGQAFHRLIQQGKDILKARAEYSAKVASDPTGISTDPTKCTHVRPKEVKHKQPSD</sequence>
<organism evidence="2 3">
    <name type="scientific">Puccinia sorghi</name>
    <dbReference type="NCBI Taxonomy" id="27349"/>
    <lineage>
        <taxon>Eukaryota</taxon>
        <taxon>Fungi</taxon>
        <taxon>Dikarya</taxon>
        <taxon>Basidiomycota</taxon>
        <taxon>Pucciniomycotina</taxon>
        <taxon>Pucciniomycetes</taxon>
        <taxon>Pucciniales</taxon>
        <taxon>Pucciniaceae</taxon>
        <taxon>Puccinia</taxon>
    </lineage>
</organism>
<accession>A0A0L6UF42</accession>
<feature type="non-terminal residue" evidence="2">
    <location>
        <position position="198"/>
    </location>
</feature>
<dbReference type="VEuPathDB" id="FungiDB:VP01_6622g1"/>
<gene>
    <name evidence="2" type="ORF">VP01_6622g1</name>
</gene>
<keyword evidence="3" id="KW-1185">Reference proteome</keyword>
<dbReference type="OrthoDB" id="10617774at2759"/>
<proteinExistence type="predicted"/>
<dbReference type="Proteomes" id="UP000037035">
    <property type="component" value="Unassembled WGS sequence"/>
</dbReference>
<dbReference type="EMBL" id="LAVV01011966">
    <property type="protein sequence ID" value="KNZ47184.1"/>
    <property type="molecule type" value="Genomic_DNA"/>
</dbReference>
<feature type="compositionally biased region" description="Basic and acidic residues" evidence="1">
    <location>
        <begin position="187"/>
        <end position="198"/>
    </location>
</feature>
<feature type="region of interest" description="Disordered" evidence="1">
    <location>
        <begin position="169"/>
        <end position="198"/>
    </location>
</feature>
<evidence type="ECO:0000313" key="3">
    <source>
        <dbReference type="Proteomes" id="UP000037035"/>
    </source>
</evidence>
<comment type="caution">
    <text evidence="2">The sequence shown here is derived from an EMBL/GenBank/DDBJ whole genome shotgun (WGS) entry which is preliminary data.</text>
</comment>
<name>A0A0L6UF42_9BASI</name>